<dbReference type="Pfam" id="PF13180">
    <property type="entry name" value="PDZ_2"/>
    <property type="match status" value="1"/>
</dbReference>
<gene>
    <name evidence="6" type="ORF">A2227_03170</name>
</gene>
<dbReference type="PRINTS" id="PR00834">
    <property type="entry name" value="PROTEASES2C"/>
</dbReference>
<keyword evidence="3" id="KW-0378">Hydrolase</keyword>
<organism evidence="6 7">
    <name type="scientific">Candidatus Falkowbacteria bacterium RIFOXYA2_FULL_47_19</name>
    <dbReference type="NCBI Taxonomy" id="1797994"/>
    <lineage>
        <taxon>Bacteria</taxon>
        <taxon>Candidatus Falkowiibacteriota</taxon>
    </lineage>
</organism>
<dbReference type="EMBL" id="MFGB01000016">
    <property type="protein sequence ID" value="OGF26261.1"/>
    <property type="molecule type" value="Genomic_DNA"/>
</dbReference>
<evidence type="ECO:0000313" key="6">
    <source>
        <dbReference type="EMBL" id="OGF26261.1"/>
    </source>
</evidence>
<evidence type="ECO:0000313" key="7">
    <source>
        <dbReference type="Proteomes" id="UP000178367"/>
    </source>
</evidence>
<dbReference type="InterPro" id="IPR001478">
    <property type="entry name" value="PDZ"/>
</dbReference>
<proteinExistence type="inferred from homology"/>
<dbReference type="Gene3D" id="2.30.42.10">
    <property type="match status" value="1"/>
</dbReference>
<keyword evidence="4" id="KW-0472">Membrane</keyword>
<dbReference type="SUPFAM" id="SSF50156">
    <property type="entry name" value="PDZ domain-like"/>
    <property type="match status" value="1"/>
</dbReference>
<sequence length="403" mass="42254">MKSDSKIFIIVIILAVLVSSLFGSLAGFWSAAKITADIDLSRAFVPEVFRAVADTDAGTEAVALGQEAAVIAAVDRVSPAVVSIIVTKSLPVIERYYIMPDEDGYLSVPERRREETVEREIGGGSGFLIAADGYIITNNHVVADTAASYTVLLNDGSKHEATVLANDPATDLAVIKIEAGDLPVVTLGESADLKVGQSVIAIGNSLGEFRNTVSNGIISGLSRQVTAGGTGGAEELFGAIQTDASINPGNSGGPLVDLSGEVIGINTAMALGAENIGFAIPVDAIRDVYESVRAIGRVIRPWLGVRYITLDEAIAAENGLDRSEGAWIVEDTPGEPSVVPGSPADKAGLKPGDLIIELDGERINKGNPLSLILRKRKPGDEVSIRLMRQGKETTVVAVLEEMK</sequence>
<dbReference type="PANTHER" id="PTHR22939">
    <property type="entry name" value="SERINE PROTEASE FAMILY S1C HTRA-RELATED"/>
    <property type="match status" value="1"/>
</dbReference>
<comment type="similarity">
    <text evidence="1">Belongs to the peptidase S1C family.</text>
</comment>
<evidence type="ECO:0000256" key="1">
    <source>
        <dbReference type="ARBA" id="ARBA00010541"/>
    </source>
</evidence>
<evidence type="ECO:0000256" key="2">
    <source>
        <dbReference type="ARBA" id="ARBA00022670"/>
    </source>
</evidence>
<evidence type="ECO:0000256" key="3">
    <source>
        <dbReference type="ARBA" id="ARBA00022801"/>
    </source>
</evidence>
<keyword evidence="4" id="KW-1133">Transmembrane helix</keyword>
<evidence type="ECO:0000256" key="4">
    <source>
        <dbReference type="SAM" id="Phobius"/>
    </source>
</evidence>
<name>A0A1F5SIZ5_9BACT</name>
<dbReference type="AlphaFoldDB" id="A0A1F5SIZ5"/>
<dbReference type="InterPro" id="IPR036034">
    <property type="entry name" value="PDZ_sf"/>
</dbReference>
<dbReference type="SMART" id="SM00228">
    <property type="entry name" value="PDZ"/>
    <property type="match status" value="1"/>
</dbReference>
<feature type="transmembrane region" description="Helical" evidence="4">
    <location>
        <begin position="7"/>
        <end position="29"/>
    </location>
</feature>
<dbReference type="Gene3D" id="2.40.10.120">
    <property type="match status" value="1"/>
</dbReference>
<dbReference type="STRING" id="1797994.A2227_03170"/>
<reference evidence="6 7" key="1">
    <citation type="journal article" date="2016" name="Nat. Commun.">
        <title>Thousands of microbial genomes shed light on interconnected biogeochemical processes in an aquifer system.</title>
        <authorList>
            <person name="Anantharaman K."/>
            <person name="Brown C.T."/>
            <person name="Hug L.A."/>
            <person name="Sharon I."/>
            <person name="Castelle C.J."/>
            <person name="Probst A.J."/>
            <person name="Thomas B.C."/>
            <person name="Singh A."/>
            <person name="Wilkins M.J."/>
            <person name="Karaoz U."/>
            <person name="Brodie E.L."/>
            <person name="Williams K.H."/>
            <person name="Hubbard S.S."/>
            <person name="Banfield J.F."/>
        </authorList>
    </citation>
    <scope>NUCLEOTIDE SEQUENCE [LARGE SCALE GENOMIC DNA]</scope>
</reference>
<dbReference type="Proteomes" id="UP000178367">
    <property type="component" value="Unassembled WGS sequence"/>
</dbReference>
<dbReference type="GO" id="GO:0006508">
    <property type="term" value="P:proteolysis"/>
    <property type="evidence" value="ECO:0007669"/>
    <property type="project" value="UniProtKB-KW"/>
</dbReference>
<dbReference type="InterPro" id="IPR001940">
    <property type="entry name" value="Peptidase_S1C"/>
</dbReference>
<keyword evidence="4" id="KW-0812">Transmembrane</keyword>
<accession>A0A1F5SIZ5</accession>
<dbReference type="InterPro" id="IPR009003">
    <property type="entry name" value="Peptidase_S1_PA"/>
</dbReference>
<keyword evidence="2" id="KW-0645">Protease</keyword>
<feature type="domain" description="PDZ" evidence="5">
    <location>
        <begin position="337"/>
        <end position="390"/>
    </location>
</feature>
<dbReference type="SUPFAM" id="SSF50494">
    <property type="entry name" value="Trypsin-like serine proteases"/>
    <property type="match status" value="1"/>
</dbReference>
<dbReference type="PROSITE" id="PS50106">
    <property type="entry name" value="PDZ"/>
    <property type="match status" value="1"/>
</dbReference>
<dbReference type="Pfam" id="PF13365">
    <property type="entry name" value="Trypsin_2"/>
    <property type="match status" value="1"/>
</dbReference>
<evidence type="ECO:0000259" key="5">
    <source>
        <dbReference type="PROSITE" id="PS50106"/>
    </source>
</evidence>
<dbReference type="GO" id="GO:0004252">
    <property type="term" value="F:serine-type endopeptidase activity"/>
    <property type="evidence" value="ECO:0007669"/>
    <property type="project" value="InterPro"/>
</dbReference>
<comment type="caution">
    <text evidence="6">The sequence shown here is derived from an EMBL/GenBank/DDBJ whole genome shotgun (WGS) entry which is preliminary data.</text>
</comment>
<protein>
    <recommendedName>
        <fullName evidence="5">PDZ domain-containing protein</fullName>
    </recommendedName>
</protein>
<dbReference type="PANTHER" id="PTHR22939:SF129">
    <property type="entry name" value="SERINE PROTEASE HTRA2, MITOCHONDRIAL"/>
    <property type="match status" value="1"/>
</dbReference>